<feature type="domain" description="PpiC" evidence="2">
    <location>
        <begin position="130"/>
        <end position="232"/>
    </location>
</feature>
<dbReference type="InterPro" id="IPR046357">
    <property type="entry name" value="PPIase_dom_sf"/>
</dbReference>
<dbReference type="InterPro" id="IPR023058">
    <property type="entry name" value="PPIase_PpiC_CS"/>
</dbReference>
<organism evidence="3 4">
    <name type="scientific">Sunxiuqinia dokdonensis</name>
    <dbReference type="NCBI Taxonomy" id="1409788"/>
    <lineage>
        <taxon>Bacteria</taxon>
        <taxon>Pseudomonadati</taxon>
        <taxon>Bacteroidota</taxon>
        <taxon>Bacteroidia</taxon>
        <taxon>Marinilabiliales</taxon>
        <taxon>Prolixibacteraceae</taxon>
        <taxon>Sunxiuqinia</taxon>
    </lineage>
</organism>
<evidence type="ECO:0000256" key="1">
    <source>
        <dbReference type="PROSITE-ProRule" id="PRU00278"/>
    </source>
</evidence>
<dbReference type="STRING" id="1409788.NC99_08830"/>
<dbReference type="Proteomes" id="UP000036958">
    <property type="component" value="Unassembled WGS sequence"/>
</dbReference>
<dbReference type="Gene3D" id="3.10.50.40">
    <property type="match status" value="2"/>
</dbReference>
<comment type="caution">
    <text evidence="3">The sequence shown here is derived from an EMBL/GenBank/DDBJ whole genome shotgun (WGS) entry which is preliminary data.</text>
</comment>
<evidence type="ECO:0000259" key="2">
    <source>
        <dbReference type="PROSITE" id="PS50198"/>
    </source>
</evidence>
<name>A0A0L8VCU9_9BACT</name>
<dbReference type="EC" id="5.2.1.8" evidence="3"/>
<dbReference type="AlphaFoldDB" id="A0A0L8VCU9"/>
<dbReference type="InterPro" id="IPR000297">
    <property type="entry name" value="PPIase_PpiC"/>
</dbReference>
<keyword evidence="4" id="KW-1185">Reference proteome</keyword>
<dbReference type="PROSITE" id="PS01096">
    <property type="entry name" value="PPIC_PPIASE_1"/>
    <property type="match status" value="2"/>
</dbReference>
<dbReference type="Pfam" id="PF13616">
    <property type="entry name" value="Rotamase_3"/>
    <property type="match status" value="1"/>
</dbReference>
<reference evidence="4" key="1">
    <citation type="submission" date="2015-07" db="EMBL/GenBank/DDBJ databases">
        <title>Genome sequencing of Sunxiuqinia dokdonensis strain SK.</title>
        <authorList>
            <person name="Ahn S."/>
            <person name="Kim B.-C."/>
        </authorList>
    </citation>
    <scope>NUCLEOTIDE SEQUENCE [LARGE SCALE GENOMIC DNA]</scope>
    <source>
        <strain evidence="4">SK</strain>
    </source>
</reference>
<gene>
    <name evidence="3" type="ORF">NC99_08830</name>
</gene>
<protein>
    <submittedName>
        <fullName evidence="3">Peptidylprolyl isomerase</fullName>
        <ecNumber evidence="3">5.2.1.8</ecNumber>
    </submittedName>
</protein>
<dbReference type="InterPro" id="IPR050245">
    <property type="entry name" value="PrsA_foldase"/>
</dbReference>
<dbReference type="GO" id="GO:0003755">
    <property type="term" value="F:peptidyl-prolyl cis-trans isomerase activity"/>
    <property type="evidence" value="ECO:0007669"/>
    <property type="project" value="UniProtKB-KW"/>
</dbReference>
<sequence>MENLTDNHSMHRFILLFFAILIAANGFGQTDSGRLIEIDDQVITKEEFIWLYEKNNSYLLDEAEKKSPADYLDLFINFKLKVLEAERLGYDTVPGFVSELKNYRSELAKPYLTSVHYTEQMVNTAYERMKMEVDASHILILLDKKATPDDTLHAWNKVMELRNQLLRGADFGNLAVEHSEDPSAKQNRGRLGYFSAFQMVYPFEDAAYKTAVGEITQPVQTSFGYHLIRVNNRRPAKGQIKVAHIMKRLDEHASEEAINQLKQQLDSLHAELKKGADFGTLAGQHSDDRRTAQNGGELSWFSSSGMMPEFSDPAFELENDGDLSPVIRTPYGLHIIKRIEYRPVPDFDELEDFLNEKIRNNPEISQHSFEIFIQNLKKEYKFEQNRQALDELSVAIESNTLKSFRAANPNQVLFQFADQKALIADFVDYLKDKANDNRSAQTVYDNFVNTTLIQYEDSKLEEKHPEFRFLMQEYHDGILLFNLSEDKIWNAAAKDSAGLEAFYQKNKSKYHWDERFHGWSIRCEKQEERDFIEAVFEEDLDIREDELDDLLNNHFEESTTKIRFGYFEKGADNLVDYLVWNAPKPEDFKDGLHFVRGNKVSPQAKTLEEARGLYISDYQNYLEEQWVKELRNRYRVKVNRKLLKQIEHE</sequence>
<evidence type="ECO:0000313" key="3">
    <source>
        <dbReference type="EMBL" id="KOH46289.1"/>
    </source>
</evidence>
<dbReference type="PANTHER" id="PTHR47245:SF2">
    <property type="entry name" value="PEPTIDYL-PROLYL CIS-TRANS ISOMERASE HP_0175-RELATED"/>
    <property type="match status" value="1"/>
</dbReference>
<proteinExistence type="predicted"/>
<evidence type="ECO:0000313" key="4">
    <source>
        <dbReference type="Proteomes" id="UP000036958"/>
    </source>
</evidence>
<keyword evidence="1" id="KW-0697">Rotamase</keyword>
<dbReference type="EMBL" id="LGIA01000033">
    <property type="protein sequence ID" value="KOH46289.1"/>
    <property type="molecule type" value="Genomic_DNA"/>
</dbReference>
<keyword evidence="1 3" id="KW-0413">Isomerase</keyword>
<dbReference type="PROSITE" id="PS50198">
    <property type="entry name" value="PPIC_PPIASE_2"/>
    <property type="match status" value="2"/>
</dbReference>
<dbReference type="SUPFAM" id="SSF54534">
    <property type="entry name" value="FKBP-like"/>
    <property type="match status" value="2"/>
</dbReference>
<dbReference type="PANTHER" id="PTHR47245">
    <property type="entry name" value="PEPTIDYLPROLYL ISOMERASE"/>
    <property type="match status" value="1"/>
</dbReference>
<feature type="domain" description="PpiC" evidence="2">
    <location>
        <begin position="237"/>
        <end position="340"/>
    </location>
</feature>
<accession>A0A0L8VCU9</accession>